<dbReference type="RefSeq" id="WP_272182103.1">
    <property type="nucleotide sequence ID" value="NZ_JAQOMS010000002.1"/>
</dbReference>
<accession>A0ABT5FIM6</accession>
<evidence type="ECO:0000313" key="2">
    <source>
        <dbReference type="Proteomes" id="UP001528411"/>
    </source>
</evidence>
<dbReference type="EMBL" id="JAQOMS010000002">
    <property type="protein sequence ID" value="MDC2891060.1"/>
    <property type="molecule type" value="Genomic_DNA"/>
</dbReference>
<keyword evidence="2" id="KW-1185">Reference proteome</keyword>
<dbReference type="Proteomes" id="UP001528411">
    <property type="component" value="Unassembled WGS sequence"/>
</dbReference>
<protein>
    <submittedName>
        <fullName evidence="1">Uncharacterized protein</fullName>
    </submittedName>
</protein>
<gene>
    <name evidence="1" type="ORF">PN838_22890</name>
</gene>
<reference evidence="1 2" key="1">
    <citation type="submission" date="2023-01" db="EMBL/GenBank/DDBJ databases">
        <title>Psychrosphaera sp. nov., isolated from marine algae.</title>
        <authorList>
            <person name="Bayburt H."/>
            <person name="Choi B.J."/>
            <person name="Kim J.M."/>
            <person name="Choi D.G."/>
            <person name="Jeon C.O."/>
        </authorList>
    </citation>
    <scope>NUCLEOTIDE SEQUENCE [LARGE SCALE GENOMIC DNA]</scope>
    <source>
        <strain evidence="1 2">G1-22</strain>
    </source>
</reference>
<comment type="caution">
    <text evidence="1">The sequence shown here is derived from an EMBL/GenBank/DDBJ whole genome shotgun (WGS) entry which is preliminary data.</text>
</comment>
<evidence type="ECO:0000313" key="1">
    <source>
        <dbReference type="EMBL" id="MDC2891060.1"/>
    </source>
</evidence>
<proteinExistence type="predicted"/>
<sequence>MKTLWLIAIPLFLFGCSSDSKPDQETDIDSDNDGVVDSLDPFPHNPELSAYAYLAENGITIVAVDEASVGKTQLINGVEYTIVDDKTIRDYDKADLHTVITTKVTNLKWMFINAQYVPDITS</sequence>
<dbReference type="PROSITE" id="PS51257">
    <property type="entry name" value="PROKAR_LIPOPROTEIN"/>
    <property type="match status" value="1"/>
</dbReference>
<name>A0ABT5FIM6_9GAMM</name>
<organism evidence="1 2">
    <name type="scientific">Psychrosphaera algicola</name>
    <dbReference type="NCBI Taxonomy" id="3023714"/>
    <lineage>
        <taxon>Bacteria</taxon>
        <taxon>Pseudomonadati</taxon>
        <taxon>Pseudomonadota</taxon>
        <taxon>Gammaproteobacteria</taxon>
        <taxon>Alteromonadales</taxon>
        <taxon>Pseudoalteromonadaceae</taxon>
        <taxon>Psychrosphaera</taxon>
    </lineage>
</organism>